<evidence type="ECO:0000313" key="2">
    <source>
        <dbReference type="Proteomes" id="UP000304900"/>
    </source>
</evidence>
<dbReference type="AlphaFoldDB" id="A0A4U6CPE2"/>
<evidence type="ECO:0000313" key="1">
    <source>
        <dbReference type="EMBL" id="TKT85996.1"/>
    </source>
</evidence>
<protein>
    <recommendedName>
        <fullName evidence="3">DUF2268 domain-containing protein</fullName>
    </recommendedName>
</protein>
<dbReference type="InterPro" id="IPR019853">
    <property type="entry name" value="GldB-like"/>
</dbReference>
<reference evidence="1 2" key="1">
    <citation type="submission" date="2019-05" db="EMBL/GenBank/DDBJ databases">
        <title>Dyadobacter AR-3-8 sp. nov., isolated from arctic soil.</title>
        <authorList>
            <person name="Chaudhary D.K."/>
        </authorList>
    </citation>
    <scope>NUCLEOTIDE SEQUENCE [LARGE SCALE GENOMIC DNA]</scope>
    <source>
        <strain evidence="1 2">AR-3-8</strain>
    </source>
</reference>
<comment type="caution">
    <text evidence="1">The sequence shown here is derived from an EMBL/GenBank/DDBJ whole genome shotgun (WGS) entry which is preliminary data.</text>
</comment>
<keyword evidence="2" id="KW-1185">Reference proteome</keyword>
<sequence>MKSELLKITLSIYFTFLLLAPQDTYSQIRLHTEDLPRFYQALDSVMTTTDTIKQASFVQKLYVDKASKGLVEFMQLRGGNTQEWLKFMTNSRSTLLEKRPYILSAINQESRISKKIKKFKIIYPDFRDGDIYFCVGINNSGGTIRDNTVYIGTEISANQSGDWAVPLVLHEFVHTQQWTQRNIKELIKDEQAAKVYMDSHKSLLGQCLGEGMADFVSELVLGQRLAERFPDGHTAFGEKYERDVWKAFQKDMYQDMGNTQGWLYAEKEISGKSCRDLGYYVGYKICKSYYDQARDKKQALAYMIGVNLTDENSKEFLLFSRYNPAKMGGVE</sequence>
<name>A0A4U6CPE2_9BACT</name>
<dbReference type="Pfam" id="PF25594">
    <property type="entry name" value="GldB_lipo"/>
    <property type="match status" value="1"/>
</dbReference>
<accession>A0A4U6CPE2</accession>
<evidence type="ECO:0008006" key="3">
    <source>
        <dbReference type="Google" id="ProtNLM"/>
    </source>
</evidence>
<dbReference type="Proteomes" id="UP000304900">
    <property type="component" value="Unassembled WGS sequence"/>
</dbReference>
<gene>
    <name evidence="1" type="ORF">FDK13_32885</name>
</gene>
<dbReference type="EMBL" id="SZVO01000026">
    <property type="protein sequence ID" value="TKT85996.1"/>
    <property type="molecule type" value="Genomic_DNA"/>
</dbReference>
<dbReference type="RefSeq" id="WP_137344270.1">
    <property type="nucleotide sequence ID" value="NZ_SZVO01000026.1"/>
</dbReference>
<organism evidence="1 2">
    <name type="scientific">Dyadobacter frigoris</name>
    <dbReference type="NCBI Taxonomy" id="2576211"/>
    <lineage>
        <taxon>Bacteria</taxon>
        <taxon>Pseudomonadati</taxon>
        <taxon>Bacteroidota</taxon>
        <taxon>Cytophagia</taxon>
        <taxon>Cytophagales</taxon>
        <taxon>Spirosomataceae</taxon>
        <taxon>Dyadobacter</taxon>
    </lineage>
</organism>
<dbReference type="OrthoDB" id="6402335at2"/>
<proteinExistence type="predicted"/>